<dbReference type="Gene3D" id="3.10.50.10">
    <property type="match status" value="1"/>
</dbReference>
<dbReference type="InterPro" id="IPR029070">
    <property type="entry name" value="Chitinase_insertion_sf"/>
</dbReference>
<dbReference type="GO" id="GO:0006032">
    <property type="term" value="P:chitin catabolic process"/>
    <property type="evidence" value="ECO:0007669"/>
    <property type="project" value="UniProtKB-KW"/>
</dbReference>
<evidence type="ECO:0000256" key="4">
    <source>
        <dbReference type="ARBA" id="ARBA00023277"/>
    </source>
</evidence>
<comment type="similarity">
    <text evidence="8">Belongs to the glycosyl hydrolase 18 family.</text>
</comment>
<dbReference type="SUPFAM" id="SSF51445">
    <property type="entry name" value="(Trans)glycosidases"/>
    <property type="match status" value="1"/>
</dbReference>
<evidence type="ECO:0000256" key="2">
    <source>
        <dbReference type="ARBA" id="ARBA00022801"/>
    </source>
</evidence>
<dbReference type="GO" id="GO:0008843">
    <property type="term" value="F:endochitinase activity"/>
    <property type="evidence" value="ECO:0007669"/>
    <property type="project" value="UniProtKB-EC"/>
</dbReference>
<evidence type="ECO:0000259" key="10">
    <source>
        <dbReference type="PROSITE" id="PS51910"/>
    </source>
</evidence>
<dbReference type="Proteomes" id="UP001150925">
    <property type="component" value="Unassembled WGS sequence"/>
</dbReference>
<dbReference type="AlphaFoldDB" id="A0A9W8E1L8"/>
<keyword evidence="4" id="KW-0119">Carbohydrate metabolism</keyword>
<evidence type="ECO:0000256" key="7">
    <source>
        <dbReference type="RuleBase" id="RU000489"/>
    </source>
</evidence>
<dbReference type="GO" id="GO:0000272">
    <property type="term" value="P:polysaccharide catabolic process"/>
    <property type="evidence" value="ECO:0007669"/>
    <property type="project" value="UniProtKB-KW"/>
</dbReference>
<evidence type="ECO:0000256" key="8">
    <source>
        <dbReference type="RuleBase" id="RU004453"/>
    </source>
</evidence>
<feature type="signal peptide" evidence="9">
    <location>
        <begin position="1"/>
        <end position="23"/>
    </location>
</feature>
<keyword evidence="6" id="KW-0624">Polysaccharide degradation</keyword>
<dbReference type="PANTHER" id="PTHR11177:SF392">
    <property type="entry name" value="HAP41P"/>
    <property type="match status" value="1"/>
</dbReference>
<keyword evidence="3" id="KW-0146">Chitin degradation</keyword>
<evidence type="ECO:0000256" key="1">
    <source>
        <dbReference type="ARBA" id="ARBA00000822"/>
    </source>
</evidence>
<keyword evidence="5 7" id="KW-0326">Glycosidase</keyword>
<keyword evidence="9" id="KW-0732">Signal</keyword>
<dbReference type="OrthoDB" id="76388at2759"/>
<dbReference type="PROSITE" id="PS01095">
    <property type="entry name" value="GH18_1"/>
    <property type="match status" value="1"/>
</dbReference>
<evidence type="ECO:0000313" key="12">
    <source>
        <dbReference type="Proteomes" id="UP001150925"/>
    </source>
</evidence>
<protein>
    <recommendedName>
        <fullName evidence="10">GH18 domain-containing protein</fullName>
    </recommendedName>
</protein>
<feature type="domain" description="GH18" evidence="10">
    <location>
        <begin position="79"/>
        <end position="451"/>
    </location>
</feature>
<dbReference type="InterPro" id="IPR011583">
    <property type="entry name" value="Chitinase_II/V-like_cat"/>
</dbReference>
<comment type="catalytic activity">
    <reaction evidence="1">
        <text>Random endo-hydrolysis of N-acetyl-beta-D-glucosaminide (1-&gt;4)-beta-linkages in chitin and chitodextrins.</text>
        <dbReference type="EC" id="3.2.1.14"/>
    </reaction>
</comment>
<dbReference type="SUPFAM" id="SSF54556">
    <property type="entry name" value="Chitinase insertion domain"/>
    <property type="match status" value="1"/>
</dbReference>
<dbReference type="SMART" id="SM00636">
    <property type="entry name" value="Glyco_18"/>
    <property type="match status" value="1"/>
</dbReference>
<gene>
    <name evidence="11" type="ORF">IWQ62_004832</name>
</gene>
<dbReference type="PROSITE" id="PS51910">
    <property type="entry name" value="GH18_2"/>
    <property type="match status" value="1"/>
</dbReference>
<comment type="caution">
    <text evidence="11">The sequence shown here is derived from an EMBL/GenBank/DDBJ whole genome shotgun (WGS) entry which is preliminary data.</text>
</comment>
<evidence type="ECO:0000256" key="9">
    <source>
        <dbReference type="SAM" id="SignalP"/>
    </source>
</evidence>
<organism evidence="11 12">
    <name type="scientific">Dispira parvispora</name>
    <dbReference type="NCBI Taxonomy" id="1520584"/>
    <lineage>
        <taxon>Eukaryota</taxon>
        <taxon>Fungi</taxon>
        <taxon>Fungi incertae sedis</taxon>
        <taxon>Zoopagomycota</taxon>
        <taxon>Kickxellomycotina</taxon>
        <taxon>Dimargaritomycetes</taxon>
        <taxon>Dimargaritales</taxon>
        <taxon>Dimargaritaceae</taxon>
        <taxon>Dispira</taxon>
    </lineage>
</organism>
<evidence type="ECO:0000256" key="3">
    <source>
        <dbReference type="ARBA" id="ARBA00023024"/>
    </source>
</evidence>
<keyword evidence="12" id="KW-1185">Reference proteome</keyword>
<sequence length="451" mass="49637">MAKKASLLFFLVALTTTAVGVSAVPAFDVGGQVPALGHVKARSVQAEGSAQVAPGTKGDSVAEGVEEDHLLTATADNSPVIVGYYPDWVTRSMQPEQIPYGKVTHLNYAFAILTENYSFKFDTDWLLPRVVKQAHEKGTKVLISVGGWTGSRYFTPMAANSQGRATFIKNAVDFVKKYELDGIDIDWEYPGRLGMDCNTFDAQHDTDNYLQLLKELRQQLDKDFGTSEPKRKMVTLAVRVEPFDGPNGPISDASAFAPYVDFVNVMSYDVYGSWSNTTGPNAPFNAAGESNWSFTQAADSWIKAKFPKNKLVMGTALYGRSAKTLGSPKGQFASKEKVVPKGDQDDALWADPCPAAPSVFSGVWQWRNLRSQGALASPETAGAGWVRHWDDTTQTPWLFRESDKTFVSYDDPKSLGIKVNHVKKLGLRGVMSWDLHQDNGELMDTLQQIRQ</sequence>
<dbReference type="Gene3D" id="3.20.20.80">
    <property type="entry name" value="Glycosidases"/>
    <property type="match status" value="1"/>
</dbReference>
<dbReference type="Pfam" id="PF00704">
    <property type="entry name" value="Glyco_hydro_18"/>
    <property type="match status" value="1"/>
</dbReference>
<dbReference type="EMBL" id="JANBPY010001738">
    <property type="protein sequence ID" value="KAJ1958898.1"/>
    <property type="molecule type" value="Genomic_DNA"/>
</dbReference>
<dbReference type="GO" id="GO:0005576">
    <property type="term" value="C:extracellular region"/>
    <property type="evidence" value="ECO:0007669"/>
    <property type="project" value="TreeGrafter"/>
</dbReference>
<feature type="chain" id="PRO_5040881571" description="GH18 domain-containing protein" evidence="9">
    <location>
        <begin position="24"/>
        <end position="451"/>
    </location>
</feature>
<evidence type="ECO:0000313" key="11">
    <source>
        <dbReference type="EMBL" id="KAJ1958898.1"/>
    </source>
</evidence>
<keyword evidence="2 7" id="KW-0378">Hydrolase</keyword>
<dbReference type="InterPro" id="IPR001223">
    <property type="entry name" value="Glyco_hydro18_cat"/>
</dbReference>
<name>A0A9W8E1L8_9FUNG</name>
<proteinExistence type="inferred from homology"/>
<evidence type="ECO:0000256" key="6">
    <source>
        <dbReference type="ARBA" id="ARBA00023326"/>
    </source>
</evidence>
<accession>A0A9W8E1L8</accession>
<dbReference type="PANTHER" id="PTHR11177">
    <property type="entry name" value="CHITINASE"/>
    <property type="match status" value="1"/>
</dbReference>
<reference evidence="11" key="1">
    <citation type="submission" date="2022-07" db="EMBL/GenBank/DDBJ databases">
        <title>Phylogenomic reconstructions and comparative analyses of Kickxellomycotina fungi.</title>
        <authorList>
            <person name="Reynolds N.K."/>
            <person name="Stajich J.E."/>
            <person name="Barry K."/>
            <person name="Grigoriev I.V."/>
            <person name="Crous P."/>
            <person name="Smith M.E."/>
        </authorList>
    </citation>
    <scope>NUCLEOTIDE SEQUENCE</scope>
    <source>
        <strain evidence="11">RSA 1196</strain>
    </source>
</reference>
<dbReference type="InterPro" id="IPR001579">
    <property type="entry name" value="Glyco_hydro_18_chit_AS"/>
</dbReference>
<evidence type="ECO:0000256" key="5">
    <source>
        <dbReference type="ARBA" id="ARBA00023295"/>
    </source>
</evidence>
<dbReference type="InterPro" id="IPR050314">
    <property type="entry name" value="Glycosyl_Hydrlase_18"/>
</dbReference>
<dbReference type="InterPro" id="IPR017853">
    <property type="entry name" value="GH"/>
</dbReference>
<dbReference type="GO" id="GO:0008061">
    <property type="term" value="F:chitin binding"/>
    <property type="evidence" value="ECO:0007669"/>
    <property type="project" value="InterPro"/>
</dbReference>